<reference evidence="1" key="1">
    <citation type="submission" date="2022-10" db="EMBL/GenBank/DDBJ databases">
        <authorList>
            <person name="Yu W.X."/>
        </authorList>
    </citation>
    <scope>NUCLEOTIDE SEQUENCE</scope>
    <source>
        <strain evidence="1">D04</strain>
    </source>
</reference>
<evidence type="ECO:0000313" key="1">
    <source>
        <dbReference type="EMBL" id="MCW3807064.1"/>
    </source>
</evidence>
<name>A0AAE3MFV3_9BACT</name>
<dbReference type="AlphaFoldDB" id="A0AAE3MFV3"/>
<dbReference type="Proteomes" id="UP001207408">
    <property type="component" value="Unassembled WGS sequence"/>
</dbReference>
<organism evidence="1 2">
    <name type="scientific">Plebeiibacterium marinum</name>
    <dbReference type="NCBI Taxonomy" id="2992111"/>
    <lineage>
        <taxon>Bacteria</taxon>
        <taxon>Pseudomonadati</taxon>
        <taxon>Bacteroidota</taxon>
        <taxon>Bacteroidia</taxon>
        <taxon>Marinilabiliales</taxon>
        <taxon>Marinilabiliaceae</taxon>
        <taxon>Plebeiibacterium</taxon>
    </lineage>
</organism>
<protein>
    <submittedName>
        <fullName evidence="1">Uncharacterized protein</fullName>
    </submittedName>
</protein>
<accession>A0AAE3MFV3</accession>
<gene>
    <name evidence="1" type="ORF">OM074_15610</name>
</gene>
<proteinExistence type="predicted"/>
<dbReference type="EMBL" id="JAPDPI010000036">
    <property type="protein sequence ID" value="MCW3807064.1"/>
    <property type="molecule type" value="Genomic_DNA"/>
</dbReference>
<evidence type="ECO:0000313" key="2">
    <source>
        <dbReference type="Proteomes" id="UP001207408"/>
    </source>
</evidence>
<sequence length="280" mass="33260">MIRIDIQKKIDYKVTLAIEELLQTARTQQLHPCELLLVQQHGHFWNINGKKEYMIGPGEVGLSAFSHINYIYRQARTFHWQENLDYKTINKNQLTAIEDTIHSEKLLYLKIWENNYLLELFTQLSILAQGKHYDWDLEIPTTQKSNTKADHIRNNIKNPLQNLCPKFYEILNKSYSQQLRNAIAHSQYEFIQGGIKYLNYNPSKFCTIEAMGYTDWEERIAYTFAIFFGLHRLMDIIQEAYAKKTLAQGNSIEVKIPYKDGYAYQFLTYIENQKRWVFKH</sequence>
<keyword evidence="2" id="KW-1185">Reference proteome</keyword>
<comment type="caution">
    <text evidence="1">The sequence shown here is derived from an EMBL/GenBank/DDBJ whole genome shotgun (WGS) entry which is preliminary data.</text>
</comment>
<dbReference type="RefSeq" id="WP_301201100.1">
    <property type="nucleotide sequence ID" value="NZ_JAPDPI010000036.1"/>
</dbReference>